<gene>
    <name evidence="1" type="ORF">RF11_09293</name>
</gene>
<evidence type="ECO:0000313" key="1">
    <source>
        <dbReference type="EMBL" id="KII64883.1"/>
    </source>
</evidence>
<comment type="caution">
    <text evidence="1">The sequence shown here is derived from an EMBL/GenBank/DDBJ whole genome shotgun (WGS) entry which is preliminary data.</text>
</comment>
<accession>A0A0C2J6U0</accession>
<evidence type="ECO:0000313" key="2">
    <source>
        <dbReference type="Proteomes" id="UP000031668"/>
    </source>
</evidence>
<protein>
    <submittedName>
        <fullName evidence="1">Uncharacterized protein</fullName>
    </submittedName>
</protein>
<organism evidence="1 2">
    <name type="scientific">Thelohanellus kitauei</name>
    <name type="common">Myxosporean</name>
    <dbReference type="NCBI Taxonomy" id="669202"/>
    <lineage>
        <taxon>Eukaryota</taxon>
        <taxon>Metazoa</taxon>
        <taxon>Cnidaria</taxon>
        <taxon>Myxozoa</taxon>
        <taxon>Myxosporea</taxon>
        <taxon>Bivalvulida</taxon>
        <taxon>Platysporina</taxon>
        <taxon>Myxobolidae</taxon>
        <taxon>Thelohanellus</taxon>
    </lineage>
</organism>
<reference evidence="1 2" key="1">
    <citation type="journal article" date="2014" name="Genome Biol. Evol.">
        <title>The genome of the myxosporean Thelohanellus kitauei shows adaptations to nutrient acquisition within its fish host.</title>
        <authorList>
            <person name="Yang Y."/>
            <person name="Xiong J."/>
            <person name="Zhou Z."/>
            <person name="Huo F."/>
            <person name="Miao W."/>
            <person name="Ran C."/>
            <person name="Liu Y."/>
            <person name="Zhang J."/>
            <person name="Feng J."/>
            <person name="Wang M."/>
            <person name="Wang M."/>
            <person name="Wang L."/>
            <person name="Yao B."/>
        </authorList>
    </citation>
    <scope>NUCLEOTIDE SEQUENCE [LARGE SCALE GENOMIC DNA]</scope>
    <source>
        <strain evidence="1">Wuqing</strain>
    </source>
</reference>
<proteinExistence type="predicted"/>
<keyword evidence="2" id="KW-1185">Reference proteome</keyword>
<dbReference type="Proteomes" id="UP000031668">
    <property type="component" value="Unassembled WGS sequence"/>
</dbReference>
<dbReference type="AlphaFoldDB" id="A0A0C2J6U0"/>
<sequence length="102" mass="11680">MHFLGSDQRDCIRFKFENETIVKLWSHFKNVESLSILHQAMTSKKYLANLSLLSFLLLGAVCQAPVDPNYKPFSYNLNIKVIAETLKEASFLNDSTYGKSFL</sequence>
<dbReference type="EMBL" id="JWZT01004076">
    <property type="protein sequence ID" value="KII64883.1"/>
    <property type="molecule type" value="Genomic_DNA"/>
</dbReference>
<name>A0A0C2J6U0_THEKT</name>